<keyword evidence="1" id="KW-0328">Glycosyltransferase</keyword>
<name>A0A117I8S4_MYCCR</name>
<keyword evidence="5" id="KW-1185">Reference proteome</keyword>
<dbReference type="Proteomes" id="UP000069443">
    <property type="component" value="Unassembled WGS sequence"/>
</dbReference>
<dbReference type="Pfam" id="PF13692">
    <property type="entry name" value="Glyco_trans_1_4"/>
    <property type="match status" value="1"/>
</dbReference>
<sequence>MFTGGPTVTKVLLLSPFSPLVDHDHAAADYMAPMVRELGKLVDLHVYAPIDSAATQCSVVTGVTYHAASPVCRSTATAAGLYPYHFRESWSRRSTREVLRIVEQIEPDVVHIEYIQPAEAALAIRDIPVTITMHDLATRAYAQSIRAPWYTPRGAFNRVELTRYGFWERAAVRRAAHVFTLSDSDRQDVSHAAKSCSSARIGVSVDAPAWSRVERQTPVVLFAGAMWRPANALAAEYLAREVLPHIRRAHPDAVLRIVGARPRNTVRELGCLPGVDVVGSTDDYLGEFGRADVVLAPSMVEAGVLLKTLHSFAAGAPTVLNSRAARGLVGLDWGKEALVADEPEQMAAAVTQILSDPSLARAVGAAGRNFVVRNHSWNSYAQEYARVFGELTVKQATSRYCDEGKA</sequence>
<accession>A0A117I8S4</accession>
<dbReference type="PANTHER" id="PTHR12526">
    <property type="entry name" value="GLYCOSYLTRANSFERASE"/>
    <property type="match status" value="1"/>
</dbReference>
<dbReference type="STRING" id="228230.RMCC_0674"/>
<keyword evidence="2" id="KW-0808">Transferase</keyword>
<dbReference type="InterPro" id="IPR028098">
    <property type="entry name" value="Glyco_trans_4-like_N"/>
</dbReference>
<proteinExistence type="predicted"/>
<protein>
    <recommendedName>
        <fullName evidence="3">Glycosyltransferase subfamily 4-like N-terminal domain-containing protein</fullName>
    </recommendedName>
</protein>
<evidence type="ECO:0000259" key="3">
    <source>
        <dbReference type="Pfam" id="PF13439"/>
    </source>
</evidence>
<dbReference type="GO" id="GO:0016757">
    <property type="term" value="F:glycosyltransferase activity"/>
    <property type="evidence" value="ECO:0007669"/>
    <property type="project" value="UniProtKB-KW"/>
</dbReference>
<dbReference type="EMBL" id="BCSY01000021">
    <property type="protein sequence ID" value="GAS93708.1"/>
    <property type="molecule type" value="Genomic_DNA"/>
</dbReference>
<dbReference type="Gene3D" id="3.40.50.2000">
    <property type="entry name" value="Glycogen Phosphorylase B"/>
    <property type="match status" value="2"/>
</dbReference>
<evidence type="ECO:0000313" key="5">
    <source>
        <dbReference type="Proteomes" id="UP000069443"/>
    </source>
</evidence>
<reference evidence="5" key="2">
    <citation type="submission" date="2016-02" db="EMBL/GenBank/DDBJ databases">
        <title>Draft genome sequence of five rapidly growing Mycobacterium species.</title>
        <authorList>
            <person name="Katahira K."/>
            <person name="Gotou Y."/>
            <person name="Iida K."/>
            <person name="Ogura Y."/>
            <person name="Hayashi T."/>
        </authorList>
    </citation>
    <scope>NUCLEOTIDE SEQUENCE [LARGE SCALE GENOMIC DNA]</scope>
    <source>
        <strain evidence="5">JCM15298</strain>
    </source>
</reference>
<evidence type="ECO:0000256" key="1">
    <source>
        <dbReference type="ARBA" id="ARBA00022676"/>
    </source>
</evidence>
<dbReference type="PANTHER" id="PTHR12526:SF510">
    <property type="entry name" value="D-INOSITOL 3-PHOSPHATE GLYCOSYLTRANSFERASE"/>
    <property type="match status" value="1"/>
</dbReference>
<dbReference type="Pfam" id="PF13439">
    <property type="entry name" value="Glyco_transf_4"/>
    <property type="match status" value="1"/>
</dbReference>
<reference evidence="5" key="1">
    <citation type="journal article" date="2016" name="Genome Announc.">
        <title>Draft Genome Sequences of Five Rapidly Growing Mycobacterium Species, M. thermoresistibile, M. fortuitum subsp. acetamidolyticum, M. canariasense, M. brisbanense, and M. novocastrense.</title>
        <authorList>
            <person name="Katahira K."/>
            <person name="Ogura Y."/>
            <person name="Gotoh Y."/>
            <person name="Hayashi T."/>
        </authorList>
    </citation>
    <scope>NUCLEOTIDE SEQUENCE [LARGE SCALE GENOMIC DNA]</scope>
    <source>
        <strain evidence="5">JCM15298</strain>
    </source>
</reference>
<organism evidence="4 5">
    <name type="scientific">Mycolicibacterium canariasense</name>
    <name type="common">Mycobacterium canariasense</name>
    <dbReference type="NCBI Taxonomy" id="228230"/>
    <lineage>
        <taxon>Bacteria</taxon>
        <taxon>Bacillati</taxon>
        <taxon>Actinomycetota</taxon>
        <taxon>Actinomycetes</taxon>
        <taxon>Mycobacteriales</taxon>
        <taxon>Mycobacteriaceae</taxon>
        <taxon>Mycolicibacterium</taxon>
    </lineage>
</organism>
<dbReference type="CDD" id="cd03801">
    <property type="entry name" value="GT4_PimA-like"/>
    <property type="match status" value="1"/>
</dbReference>
<dbReference type="AlphaFoldDB" id="A0A117I8S4"/>
<evidence type="ECO:0000256" key="2">
    <source>
        <dbReference type="ARBA" id="ARBA00022679"/>
    </source>
</evidence>
<comment type="caution">
    <text evidence="4">The sequence shown here is derived from an EMBL/GenBank/DDBJ whole genome shotgun (WGS) entry which is preliminary data.</text>
</comment>
<evidence type="ECO:0000313" key="4">
    <source>
        <dbReference type="EMBL" id="GAS93708.1"/>
    </source>
</evidence>
<dbReference type="SUPFAM" id="SSF53756">
    <property type="entry name" value="UDP-Glycosyltransferase/glycogen phosphorylase"/>
    <property type="match status" value="1"/>
</dbReference>
<gene>
    <name evidence="4" type="ORF">RMCC_0674</name>
</gene>
<feature type="domain" description="Glycosyltransferase subfamily 4-like N-terminal" evidence="3">
    <location>
        <begin position="34"/>
        <end position="191"/>
    </location>
</feature>